<sequence>MKDLPVGQRLFLMHGTMQWQEVEIMAVQSSGYVVRVIDCHHRKFINYKQTLHYKSDMLMELDGCKYYVIHGKDDIHRDIPHYLELQRQAVEMNDKAWYNELREKLKQLGYMGAQSV</sequence>
<dbReference type="STRING" id="1196324.A374_08879"/>
<accession>I8AJH1</accession>
<dbReference type="EMBL" id="AKKV01000024">
    <property type="protein sequence ID" value="EIT85937.1"/>
    <property type="molecule type" value="Genomic_DNA"/>
</dbReference>
<evidence type="ECO:0000313" key="1">
    <source>
        <dbReference type="EMBL" id="EIT85937.1"/>
    </source>
</evidence>
<gene>
    <name evidence="1" type="ORF">A374_08879</name>
</gene>
<organism evidence="1 2">
    <name type="scientific">Fictibacillus macauensis ZFHKF-1</name>
    <dbReference type="NCBI Taxonomy" id="1196324"/>
    <lineage>
        <taxon>Bacteria</taxon>
        <taxon>Bacillati</taxon>
        <taxon>Bacillota</taxon>
        <taxon>Bacilli</taxon>
        <taxon>Bacillales</taxon>
        <taxon>Fictibacillaceae</taxon>
        <taxon>Fictibacillus</taxon>
    </lineage>
</organism>
<reference evidence="1 2" key="1">
    <citation type="journal article" date="2012" name="J. Bacteriol.">
        <title>Genome of Bacillus macauensis ZFHKF-1, a Long-Chain-Forming Bacterium.</title>
        <authorList>
            <person name="Cai L."/>
            <person name="Zhang T."/>
        </authorList>
    </citation>
    <scope>NUCLEOTIDE SEQUENCE [LARGE SCALE GENOMIC DNA]</scope>
    <source>
        <strain evidence="1 2">ZFHKF-1</strain>
    </source>
</reference>
<dbReference type="AlphaFoldDB" id="I8AJH1"/>
<dbReference type="PATRIC" id="fig|1196324.3.peg.1815"/>
<evidence type="ECO:0000313" key="2">
    <source>
        <dbReference type="Proteomes" id="UP000004080"/>
    </source>
</evidence>
<keyword evidence="2" id="KW-1185">Reference proteome</keyword>
<name>I8AJH1_9BACL</name>
<comment type="caution">
    <text evidence="1">The sequence shown here is derived from an EMBL/GenBank/DDBJ whole genome shotgun (WGS) entry which is preliminary data.</text>
</comment>
<evidence type="ECO:0008006" key="3">
    <source>
        <dbReference type="Google" id="ProtNLM"/>
    </source>
</evidence>
<dbReference type="RefSeq" id="WP_007201869.1">
    <property type="nucleotide sequence ID" value="NZ_AKKV01000024.1"/>
</dbReference>
<proteinExistence type="predicted"/>
<dbReference type="Proteomes" id="UP000004080">
    <property type="component" value="Unassembled WGS sequence"/>
</dbReference>
<protein>
    <recommendedName>
        <fullName evidence="3">IDEAL domain-containing protein</fullName>
    </recommendedName>
</protein>